<reference evidence="3" key="1">
    <citation type="journal article" date="2019" name="Int. J. Syst. Evol. Microbiol.">
        <title>The Global Catalogue of Microorganisms (GCM) 10K type strain sequencing project: providing services to taxonomists for standard genome sequencing and annotation.</title>
        <authorList>
            <consortium name="The Broad Institute Genomics Platform"/>
            <consortium name="The Broad Institute Genome Sequencing Center for Infectious Disease"/>
            <person name="Wu L."/>
            <person name="Ma J."/>
        </authorList>
    </citation>
    <scope>NUCLEOTIDE SEQUENCE [LARGE SCALE GENOMIC DNA]</scope>
    <source>
        <strain evidence="3">JCM 17225</strain>
    </source>
</reference>
<gene>
    <name evidence="2" type="ORF">GCM10022409_39880</name>
</gene>
<comment type="caution">
    <text evidence="2">The sequence shown here is derived from an EMBL/GenBank/DDBJ whole genome shotgun (WGS) entry which is preliminary data.</text>
</comment>
<organism evidence="2 3">
    <name type="scientific">Hymenobacter glaciei</name>
    <dbReference type="NCBI Taxonomy" id="877209"/>
    <lineage>
        <taxon>Bacteria</taxon>
        <taxon>Pseudomonadati</taxon>
        <taxon>Bacteroidota</taxon>
        <taxon>Cytophagia</taxon>
        <taxon>Cytophagales</taxon>
        <taxon>Hymenobacteraceae</taxon>
        <taxon>Hymenobacter</taxon>
    </lineage>
</organism>
<evidence type="ECO:0000313" key="3">
    <source>
        <dbReference type="Proteomes" id="UP001501469"/>
    </source>
</evidence>
<protein>
    <recommendedName>
        <fullName evidence="4">DM13 domain-containing protein</fullName>
    </recommendedName>
</protein>
<dbReference type="PROSITE" id="PS51257">
    <property type="entry name" value="PROKAR_LIPOPROTEIN"/>
    <property type="match status" value="1"/>
</dbReference>
<name>A0ABP7UPS1_9BACT</name>
<feature type="signal peptide" evidence="1">
    <location>
        <begin position="1"/>
        <end position="21"/>
    </location>
</feature>
<dbReference type="RefSeq" id="WP_345058155.1">
    <property type="nucleotide sequence ID" value="NZ_BAABDK010000031.1"/>
</dbReference>
<dbReference type="EMBL" id="BAABDK010000031">
    <property type="protein sequence ID" value="GAA4049328.1"/>
    <property type="molecule type" value="Genomic_DNA"/>
</dbReference>
<evidence type="ECO:0008006" key="4">
    <source>
        <dbReference type="Google" id="ProtNLM"/>
    </source>
</evidence>
<sequence>MEKRIVSRIVLPALAAALALAGCNKNTDAPAPAPVAPVGLTYTTLRQGLVMAQGGVSSGGMVAIAKGSDGIEYVQFKDDFHSDFHTGSLGIYLAKSSDLVKNQRAANPANVLRVGTITQSGAQQLAITGMSASFSHVILHCDAAQYNFGAAPLR</sequence>
<dbReference type="Proteomes" id="UP001501469">
    <property type="component" value="Unassembled WGS sequence"/>
</dbReference>
<keyword evidence="1" id="KW-0732">Signal</keyword>
<keyword evidence="3" id="KW-1185">Reference proteome</keyword>
<evidence type="ECO:0000313" key="2">
    <source>
        <dbReference type="EMBL" id="GAA4049328.1"/>
    </source>
</evidence>
<accession>A0ABP7UPS1</accession>
<feature type="chain" id="PRO_5046068626" description="DM13 domain-containing protein" evidence="1">
    <location>
        <begin position="22"/>
        <end position="154"/>
    </location>
</feature>
<proteinExistence type="predicted"/>
<evidence type="ECO:0000256" key="1">
    <source>
        <dbReference type="SAM" id="SignalP"/>
    </source>
</evidence>